<proteinExistence type="predicted"/>
<protein>
    <submittedName>
        <fullName evidence="2">Uncharacterized protein</fullName>
    </submittedName>
</protein>
<accession>A0A409WUZ1</accession>
<keyword evidence="1" id="KW-0732">Signal</keyword>
<keyword evidence="3" id="KW-1185">Reference proteome</keyword>
<evidence type="ECO:0000313" key="3">
    <source>
        <dbReference type="Proteomes" id="UP000283269"/>
    </source>
</evidence>
<dbReference type="InParanoid" id="A0A409WUZ1"/>
<name>A0A409WUZ1_PSICY</name>
<dbReference type="Proteomes" id="UP000283269">
    <property type="component" value="Unassembled WGS sequence"/>
</dbReference>
<comment type="caution">
    <text evidence="2">The sequence shown here is derived from an EMBL/GenBank/DDBJ whole genome shotgun (WGS) entry which is preliminary data.</text>
</comment>
<gene>
    <name evidence="2" type="ORF">CVT25_008450</name>
</gene>
<organism evidence="2 3">
    <name type="scientific">Psilocybe cyanescens</name>
    <dbReference type="NCBI Taxonomy" id="93625"/>
    <lineage>
        <taxon>Eukaryota</taxon>
        <taxon>Fungi</taxon>
        <taxon>Dikarya</taxon>
        <taxon>Basidiomycota</taxon>
        <taxon>Agaricomycotina</taxon>
        <taxon>Agaricomycetes</taxon>
        <taxon>Agaricomycetidae</taxon>
        <taxon>Agaricales</taxon>
        <taxon>Agaricineae</taxon>
        <taxon>Strophariaceae</taxon>
        <taxon>Psilocybe</taxon>
    </lineage>
</organism>
<feature type="chain" id="PRO_5019586409" evidence="1">
    <location>
        <begin position="33"/>
        <end position="77"/>
    </location>
</feature>
<sequence length="77" mass="8435">MSSGVPHLAAAMRAAQIWWLGVSVLLLGVATAKNVARYVNDLNTLQLSLDEHHQHNQQEASKWEQGVALFLGVDISK</sequence>
<dbReference type="EMBL" id="NHYD01003150">
    <property type="protein sequence ID" value="PPQ82322.1"/>
    <property type="molecule type" value="Genomic_DNA"/>
</dbReference>
<dbReference type="AlphaFoldDB" id="A0A409WUZ1"/>
<reference evidence="2 3" key="1">
    <citation type="journal article" date="2018" name="Evol. Lett.">
        <title>Horizontal gene cluster transfer increased hallucinogenic mushroom diversity.</title>
        <authorList>
            <person name="Reynolds H.T."/>
            <person name="Vijayakumar V."/>
            <person name="Gluck-Thaler E."/>
            <person name="Korotkin H.B."/>
            <person name="Matheny P.B."/>
            <person name="Slot J.C."/>
        </authorList>
    </citation>
    <scope>NUCLEOTIDE SEQUENCE [LARGE SCALE GENOMIC DNA]</scope>
    <source>
        <strain evidence="2 3">2631</strain>
    </source>
</reference>
<feature type="signal peptide" evidence="1">
    <location>
        <begin position="1"/>
        <end position="32"/>
    </location>
</feature>
<evidence type="ECO:0000256" key="1">
    <source>
        <dbReference type="SAM" id="SignalP"/>
    </source>
</evidence>
<evidence type="ECO:0000313" key="2">
    <source>
        <dbReference type="EMBL" id="PPQ82322.1"/>
    </source>
</evidence>